<name>W5S6B5_9VIRU</name>
<dbReference type="GeneID" id="18266338"/>
<gene>
    <name evidence="1" type="ORF">pv_310</name>
</gene>
<evidence type="ECO:0000313" key="1">
    <source>
        <dbReference type="EMBL" id="AHH01877.1"/>
    </source>
</evidence>
<dbReference type="RefSeq" id="YP_009001212.1">
    <property type="nucleotide sequence ID" value="NC_023423.1"/>
</dbReference>
<proteinExistence type="predicted"/>
<dbReference type="Proteomes" id="UP000202176">
    <property type="component" value="Segment"/>
</dbReference>
<organism evidence="1 2">
    <name type="scientific">Pithovirus sibericum</name>
    <dbReference type="NCBI Taxonomy" id="1450746"/>
    <lineage>
        <taxon>Viruses</taxon>
        <taxon>Pithoviruses</taxon>
        <taxon>Orthopithovirinae</taxon>
        <taxon>Alphapithovirus</taxon>
        <taxon>Alphapithovirus sibericum</taxon>
    </lineage>
</organism>
<dbReference type="EMBL" id="KF740664">
    <property type="protein sequence ID" value="AHH01877.1"/>
    <property type="molecule type" value="Genomic_DNA"/>
</dbReference>
<reference evidence="1 2" key="1">
    <citation type="journal article" date="2014" name="Proc. Natl. Acad. Sci. U.S.A.">
        <title>Thirty-thousand-year-old distant relative of giant icosahedral DNA viruses with a pandoravirus morphology.</title>
        <authorList>
            <person name="Legendre M."/>
            <person name="Bartoli J."/>
            <person name="Shmakova L."/>
            <person name="Jeudy S."/>
            <person name="Labadie K."/>
            <person name="Adrait A."/>
            <person name="Lescot M."/>
            <person name="Poirot O."/>
            <person name="Bertaux L."/>
            <person name="Bruley C."/>
            <person name="Coute Y."/>
            <person name="Rivkina E."/>
            <person name="Abergel C."/>
            <person name="Claverie J.M."/>
        </authorList>
    </citation>
    <scope>NUCLEOTIDE SEQUENCE [LARGE SCALE GENOMIC DNA]</scope>
    <source>
        <strain evidence="1">P1084-T</strain>
    </source>
</reference>
<evidence type="ECO:0000313" key="2">
    <source>
        <dbReference type="Proteomes" id="UP000202176"/>
    </source>
</evidence>
<protein>
    <submittedName>
        <fullName evidence="1">Uncharacterized protein</fullName>
    </submittedName>
</protein>
<dbReference type="KEGG" id="vg:18266338"/>
<accession>W5S6B5</accession>
<sequence length="83" mass="10261">MEDENENLVFILFFNGQKFRFEDKTENRIQRMMIQHIEQNLQTPERFLEREGTFLKVRSNWSARRVSIRSFLLPRFAKQWFCS</sequence>
<keyword evidence="2" id="KW-1185">Reference proteome</keyword>